<accession>Q7UZE4</accession>
<dbReference type="EMBL" id="BX294133">
    <property type="protein sequence ID" value="CAD71338.1"/>
    <property type="molecule type" value="Genomic_DNA"/>
</dbReference>
<name>Q7UZE4_RHOBA</name>
<reference evidence="2 3" key="1">
    <citation type="journal article" date="2003" name="Proc. Natl. Acad. Sci. U.S.A.">
        <title>Complete genome sequence of the marine planctomycete Pirellula sp. strain 1.</title>
        <authorList>
            <person name="Gloeckner F.O."/>
            <person name="Kube M."/>
            <person name="Bauer M."/>
            <person name="Teeling H."/>
            <person name="Lombardot T."/>
            <person name="Ludwig W."/>
            <person name="Gade D."/>
            <person name="Beck A."/>
            <person name="Borzym K."/>
            <person name="Heitmann K."/>
            <person name="Rabus R."/>
            <person name="Schlesner H."/>
            <person name="Amann R."/>
            <person name="Reinhardt R."/>
        </authorList>
    </citation>
    <scope>NUCLEOTIDE SEQUENCE [LARGE SCALE GENOMIC DNA]</scope>
    <source>
        <strain evidence="3">DSM 10527 / NCIMB 13988 / SH1</strain>
    </source>
</reference>
<dbReference type="InParanoid" id="Q7UZE4"/>
<evidence type="ECO:0000313" key="3">
    <source>
        <dbReference type="Proteomes" id="UP000001025"/>
    </source>
</evidence>
<organism evidence="2 3">
    <name type="scientific">Rhodopirellula baltica (strain DSM 10527 / NCIMB 13988 / SH1)</name>
    <dbReference type="NCBI Taxonomy" id="243090"/>
    <lineage>
        <taxon>Bacteria</taxon>
        <taxon>Pseudomonadati</taxon>
        <taxon>Planctomycetota</taxon>
        <taxon>Planctomycetia</taxon>
        <taxon>Pirellulales</taxon>
        <taxon>Pirellulaceae</taxon>
        <taxon>Rhodopirellula</taxon>
    </lineage>
</organism>
<gene>
    <name evidence="2" type="ordered locus">RB17</name>
</gene>
<dbReference type="AlphaFoldDB" id="Q7UZE4"/>
<dbReference type="EnsemblBacteria" id="CAD71338">
    <property type="protein sequence ID" value="CAD71338"/>
    <property type="gene ID" value="RB17"/>
</dbReference>
<dbReference type="KEGG" id="rba:RB17"/>
<evidence type="ECO:0000256" key="1">
    <source>
        <dbReference type="SAM" id="MobiDB-lite"/>
    </source>
</evidence>
<dbReference type="InterPro" id="IPR011480">
    <property type="entry name" value="DUF1589"/>
</dbReference>
<sequence length="164" mass="18499">MLWNKASRPAGHARLSDVRPFTPPGTTWPTFLSQPDASAKDTSEYWRSHQRRPGHYLAPSRCFGTKRAVQPVTQDSAMSVHSPRQVQPGLHICPNPTRQRETRLNSGEATNVGQVITWHPADALEQSGPSSRSRKTQRCPSIHPARYNLAYIFVPTRRVSERHV</sequence>
<feature type="region of interest" description="Disordered" evidence="1">
    <location>
        <begin position="1"/>
        <end position="42"/>
    </location>
</feature>
<protein>
    <submittedName>
        <fullName evidence="2">Uncharacterized protein</fullName>
    </submittedName>
</protein>
<evidence type="ECO:0000313" key="2">
    <source>
        <dbReference type="EMBL" id="CAD71338.1"/>
    </source>
</evidence>
<dbReference type="PATRIC" id="fig|243090.15.peg.11"/>
<dbReference type="STRING" id="243090.RB17"/>
<keyword evidence="3" id="KW-1185">Reference proteome</keyword>
<proteinExistence type="predicted"/>
<dbReference type="Pfam" id="PF07628">
    <property type="entry name" value="DUF1589"/>
    <property type="match status" value="1"/>
</dbReference>
<dbReference type="HOGENOM" id="CLU_1617685_0_0_0"/>
<dbReference type="OrthoDB" id="300838at2"/>
<dbReference type="Proteomes" id="UP000001025">
    <property type="component" value="Chromosome"/>
</dbReference>